<accession>A0A501XPJ7</accession>
<gene>
    <name evidence="1" type="ORF">FJQ54_05955</name>
</gene>
<dbReference type="RefSeq" id="WP_140927504.1">
    <property type="nucleotide sequence ID" value="NZ_VFSU01000018.1"/>
</dbReference>
<proteinExistence type="predicted"/>
<dbReference type="InterPro" id="IPR009282">
    <property type="entry name" value="DUF937"/>
</dbReference>
<dbReference type="Proteomes" id="UP000319897">
    <property type="component" value="Unassembled WGS sequence"/>
</dbReference>
<reference evidence="1 2" key="1">
    <citation type="submission" date="2019-06" db="EMBL/GenBank/DDBJ databases">
        <authorList>
            <person name="Lee I."/>
            <person name="Jang G.I."/>
            <person name="Hwang C.Y."/>
        </authorList>
    </citation>
    <scope>NUCLEOTIDE SEQUENCE [LARGE SCALE GENOMIC DNA]</scope>
    <source>
        <strain evidence="1 2">PAMC 28131</strain>
    </source>
</reference>
<name>A0A501XPJ7_9SPHN</name>
<dbReference type="OrthoDB" id="5526542at2"/>
<dbReference type="Pfam" id="PF06078">
    <property type="entry name" value="DUF937"/>
    <property type="match status" value="1"/>
</dbReference>
<evidence type="ECO:0000313" key="2">
    <source>
        <dbReference type="Proteomes" id="UP000319897"/>
    </source>
</evidence>
<protein>
    <submittedName>
        <fullName evidence="1">DUF937 domain-containing protein</fullName>
    </submittedName>
</protein>
<sequence>MSNNLIEALGGLGGLQQIASELGVDQQTVATGAAALLPAVLGGFKKQAQAQPTGLDGLLGSLGGLGGGGLLDAVLSPQATPVDQGNQVLGQIFGTPDVSRTVAGQAAGSTGISPDLLKKLLPIVAMAAAGMMAKSASAGTAAAPAQGGLGGLLGQVLGGLGGGQPAAAGGLGGLASMLDLDGDGNPLDDILGMASKLTR</sequence>
<keyword evidence="2" id="KW-1185">Reference proteome</keyword>
<organism evidence="1 2">
    <name type="scientific">Sandaracinobacter neustonicus</name>
    <dbReference type="NCBI Taxonomy" id="1715348"/>
    <lineage>
        <taxon>Bacteria</taxon>
        <taxon>Pseudomonadati</taxon>
        <taxon>Pseudomonadota</taxon>
        <taxon>Alphaproteobacteria</taxon>
        <taxon>Sphingomonadales</taxon>
        <taxon>Sphingosinicellaceae</taxon>
        <taxon>Sandaracinobacter</taxon>
    </lineage>
</organism>
<dbReference type="AlphaFoldDB" id="A0A501XPJ7"/>
<evidence type="ECO:0000313" key="1">
    <source>
        <dbReference type="EMBL" id="TPE62440.1"/>
    </source>
</evidence>
<comment type="caution">
    <text evidence="1">The sequence shown here is derived from an EMBL/GenBank/DDBJ whole genome shotgun (WGS) entry which is preliminary data.</text>
</comment>
<dbReference type="EMBL" id="VFSU01000018">
    <property type="protein sequence ID" value="TPE62440.1"/>
    <property type="molecule type" value="Genomic_DNA"/>
</dbReference>